<evidence type="ECO:0000256" key="2">
    <source>
        <dbReference type="ARBA" id="ARBA00022670"/>
    </source>
</evidence>
<dbReference type="InterPro" id="IPR043504">
    <property type="entry name" value="Peptidase_S1_PA_chymotrypsin"/>
</dbReference>
<reference evidence="7 8" key="1">
    <citation type="journal article" date="2015" name="Genome Announc.">
        <title>Closed Genome Sequence of Octadecabacter temperatus SB1, the First Mesophilic Species of the Genus Octadecabacter.</title>
        <authorList>
            <person name="Voget S."/>
            <person name="Billerbeck S."/>
            <person name="Simon M."/>
            <person name="Daniel R."/>
        </authorList>
    </citation>
    <scope>NUCLEOTIDE SEQUENCE [LARGE SCALE GENOMIC DNA]</scope>
    <source>
        <strain evidence="7 8">SB1</strain>
    </source>
</reference>
<dbReference type="PRINTS" id="PR00839">
    <property type="entry name" value="V8PROTEASE"/>
</dbReference>
<evidence type="ECO:0000256" key="4">
    <source>
        <dbReference type="ARBA" id="ARBA00022801"/>
    </source>
</evidence>
<evidence type="ECO:0000313" key="7">
    <source>
        <dbReference type="EMBL" id="AKS47315.1"/>
    </source>
</evidence>
<dbReference type="KEGG" id="otm:OSB_27910"/>
<dbReference type="AlphaFoldDB" id="A0A0K0Y8S5"/>
<name>A0A0K0Y8S5_9RHOB</name>
<evidence type="ECO:0000256" key="6">
    <source>
        <dbReference type="RuleBase" id="RU004296"/>
    </source>
</evidence>
<feature type="chain" id="PRO_5041745606" description="Serine protease" evidence="6">
    <location>
        <begin position="20"/>
        <end position="662"/>
    </location>
</feature>
<evidence type="ECO:0000313" key="8">
    <source>
        <dbReference type="Proteomes" id="UP000067444"/>
    </source>
</evidence>
<dbReference type="InterPro" id="IPR001254">
    <property type="entry name" value="Trypsin_dom"/>
</dbReference>
<dbReference type="SMART" id="SM00020">
    <property type="entry name" value="Tryp_SPc"/>
    <property type="match status" value="1"/>
</dbReference>
<accession>A0A0K0Y8S5</accession>
<dbReference type="PANTHER" id="PTHR15462:SF8">
    <property type="entry name" value="SERINE PROTEASE"/>
    <property type="match status" value="1"/>
</dbReference>
<protein>
    <recommendedName>
        <fullName evidence="6">Serine protease</fullName>
        <ecNumber evidence="6">3.4.21.-</ecNumber>
    </recommendedName>
</protein>
<dbReference type="InterPro" id="IPR033116">
    <property type="entry name" value="TRYPSIN_SER"/>
</dbReference>
<sequence>MLRSLLILLTFVVALPAYAQDTCEYANDNECDEERYGGQGYCDAGSDTTDCTLMRAGIADDSCTFANDNECDEYRYNGTGSCQDGSDTSDCTAWQVQREADFLERARALGIAEQTINELGNNTCRWNNDNECDDILYGGTGACDPGTDATDCLASVSTSAAIEPLVGGDNSCPFANDNECDEARYGGQGFCDAGTDTNDCAAGGDLLRTPLGNIGDSCEYANDSECDEARFGGGGYCDDGTDTSDCRQLAAGLDDDSCDWANDGECDEMRYGGGGQCVDGSDATDCDMYGTSPEALARLLSLVPSDLRAQLGDDSCQYSNDGECDDVNFGGTIYCDVGTDATDCRAMALGGEDSCRWANDNECDEPGIGTDNCTSGTDVTDCAAVAYLRNRTDTCNSAFDGICNEASGGDGTCEAFSDTADCLGRSRPAGLENHFFGRDDRFLVDATQAPWRSIGSLELQDGSCTGTLVGPSLVLTAAHCVTDTGNETNTPVMFRAGLSLGNSVGEAKVTAAVFDPNYTPDTQEAGGGNGHDWALVVLDRNLGDEIGYLNVHELTATDISQIGRSGLLVNQAGYSWDTGDNLSGNQGCRVVEAFEDNSILHECDTAQGDSGSPFLLNVDGEWKIIAVDSQFFRSDEEDKSPFSQANLAVDSRAFAAAVAQQQ</sequence>
<dbReference type="STRING" id="1458307.OSB_27910"/>
<evidence type="ECO:0000256" key="5">
    <source>
        <dbReference type="ARBA" id="ARBA00022825"/>
    </source>
</evidence>
<dbReference type="PANTHER" id="PTHR15462">
    <property type="entry name" value="SERINE PROTEASE"/>
    <property type="match status" value="1"/>
</dbReference>
<dbReference type="RefSeq" id="WP_049835528.1">
    <property type="nucleotide sequence ID" value="NZ_CP012160.1"/>
</dbReference>
<dbReference type="GO" id="GO:0004252">
    <property type="term" value="F:serine-type endopeptidase activity"/>
    <property type="evidence" value="ECO:0007669"/>
    <property type="project" value="InterPro"/>
</dbReference>
<feature type="signal peptide" evidence="6">
    <location>
        <begin position="1"/>
        <end position="19"/>
    </location>
</feature>
<dbReference type="EC" id="3.4.21.-" evidence="6"/>
<dbReference type="InterPro" id="IPR050966">
    <property type="entry name" value="Glutamyl_endopeptidase"/>
</dbReference>
<dbReference type="Proteomes" id="UP000067444">
    <property type="component" value="Chromosome"/>
</dbReference>
<dbReference type="InterPro" id="IPR009003">
    <property type="entry name" value="Peptidase_S1_PA"/>
</dbReference>
<dbReference type="PROSITE" id="PS00134">
    <property type="entry name" value="TRYPSIN_HIS"/>
    <property type="match status" value="1"/>
</dbReference>
<keyword evidence="3 6" id="KW-0732">Signal</keyword>
<dbReference type="GO" id="GO:0006508">
    <property type="term" value="P:proteolysis"/>
    <property type="evidence" value="ECO:0007669"/>
    <property type="project" value="UniProtKB-KW"/>
</dbReference>
<dbReference type="Pfam" id="PF00089">
    <property type="entry name" value="Trypsin"/>
    <property type="match status" value="1"/>
</dbReference>
<dbReference type="PROSITE" id="PS00135">
    <property type="entry name" value="TRYPSIN_SER"/>
    <property type="match status" value="1"/>
</dbReference>
<keyword evidence="8" id="KW-1185">Reference proteome</keyword>
<keyword evidence="5 6" id="KW-0720">Serine protease</keyword>
<proteinExistence type="inferred from homology"/>
<organism evidence="7 8">
    <name type="scientific">Octadecabacter temperatus</name>
    <dbReference type="NCBI Taxonomy" id="1458307"/>
    <lineage>
        <taxon>Bacteria</taxon>
        <taxon>Pseudomonadati</taxon>
        <taxon>Pseudomonadota</taxon>
        <taxon>Alphaproteobacteria</taxon>
        <taxon>Rhodobacterales</taxon>
        <taxon>Roseobacteraceae</taxon>
        <taxon>Octadecabacter</taxon>
    </lineage>
</organism>
<evidence type="ECO:0000256" key="3">
    <source>
        <dbReference type="ARBA" id="ARBA00022729"/>
    </source>
</evidence>
<keyword evidence="2 6" id="KW-0645">Protease</keyword>
<comment type="similarity">
    <text evidence="1 6">Belongs to the peptidase S1B family.</text>
</comment>
<dbReference type="EMBL" id="CP012160">
    <property type="protein sequence ID" value="AKS47315.1"/>
    <property type="molecule type" value="Genomic_DNA"/>
</dbReference>
<dbReference type="Gene3D" id="2.40.10.10">
    <property type="entry name" value="Trypsin-like serine proteases"/>
    <property type="match status" value="2"/>
</dbReference>
<evidence type="ECO:0000256" key="1">
    <source>
        <dbReference type="ARBA" id="ARBA00008764"/>
    </source>
</evidence>
<keyword evidence="4 6" id="KW-0378">Hydrolase</keyword>
<dbReference type="InterPro" id="IPR018114">
    <property type="entry name" value="TRYPSIN_HIS"/>
</dbReference>
<gene>
    <name evidence="7" type="primary">blaSE_2</name>
    <name evidence="7" type="ORF">OSB_27910</name>
</gene>
<dbReference type="InterPro" id="IPR008256">
    <property type="entry name" value="Peptidase_S1B"/>
</dbReference>
<dbReference type="OrthoDB" id="7426809at2"/>
<dbReference type="SUPFAM" id="SSF50494">
    <property type="entry name" value="Trypsin-like serine proteases"/>
    <property type="match status" value="1"/>
</dbReference>